<keyword evidence="4" id="KW-1185">Reference proteome</keyword>
<accession>A0A0M6WQJ3</accession>
<gene>
    <name evidence="3" type="ORF">RIL183_22871</name>
</gene>
<keyword evidence="1" id="KW-1005">Bacterial flagellum biogenesis</keyword>
<sequence>MASLMEDLINVLNQEEEQYQGLIELGKKKREVVIRADIKTLDEITATEQEAASNLQNLAKKRARVLNDMATVLGRNPGEVTITKMISYLEEQPVEQKQLMEVKERLLQTGKEMAAINEQNEILLNQALEMVEFDLTLLKSMRQAPETANYNKNACNTGDLLGSSGFDAKQ</sequence>
<dbReference type="Pfam" id="PF05130">
    <property type="entry name" value="FlgN"/>
    <property type="match status" value="1"/>
</dbReference>
<proteinExistence type="predicted"/>
<dbReference type="InterPro" id="IPR036679">
    <property type="entry name" value="FlgN-like_sf"/>
</dbReference>
<evidence type="ECO:0000313" key="3">
    <source>
        <dbReference type="EMBL" id="CRL38591.1"/>
    </source>
</evidence>
<dbReference type="GO" id="GO:0044780">
    <property type="term" value="P:bacterial-type flagellum assembly"/>
    <property type="evidence" value="ECO:0007669"/>
    <property type="project" value="InterPro"/>
</dbReference>
<protein>
    <recommendedName>
        <fullName evidence="5">FlgN protein</fullName>
    </recommendedName>
</protein>
<organism evidence="3 4">
    <name type="scientific">Roseburia inulinivorans</name>
    <dbReference type="NCBI Taxonomy" id="360807"/>
    <lineage>
        <taxon>Bacteria</taxon>
        <taxon>Bacillati</taxon>
        <taxon>Bacillota</taxon>
        <taxon>Clostridia</taxon>
        <taxon>Lachnospirales</taxon>
        <taxon>Lachnospiraceae</taxon>
        <taxon>Roseburia</taxon>
    </lineage>
</organism>
<feature type="coiled-coil region" evidence="2">
    <location>
        <begin position="5"/>
        <end position="61"/>
    </location>
</feature>
<dbReference type="SUPFAM" id="SSF140566">
    <property type="entry name" value="FlgN-like"/>
    <property type="match status" value="1"/>
</dbReference>
<dbReference type="EMBL" id="CVRS01000072">
    <property type="protein sequence ID" value="CRL38591.1"/>
    <property type="molecule type" value="Genomic_DNA"/>
</dbReference>
<name>A0A0M6WQJ3_9FIRM</name>
<evidence type="ECO:0000313" key="4">
    <source>
        <dbReference type="Proteomes" id="UP000049828"/>
    </source>
</evidence>
<dbReference type="STRING" id="360807.ERS852392_01360"/>
<evidence type="ECO:0000256" key="2">
    <source>
        <dbReference type="SAM" id="Coils"/>
    </source>
</evidence>
<dbReference type="Gene3D" id="1.20.58.300">
    <property type="entry name" value="FlgN-like"/>
    <property type="match status" value="1"/>
</dbReference>
<dbReference type="AlphaFoldDB" id="A0A0M6WQJ3"/>
<evidence type="ECO:0000256" key="1">
    <source>
        <dbReference type="ARBA" id="ARBA00022795"/>
    </source>
</evidence>
<dbReference type="RefSeq" id="WP_314733924.1">
    <property type="nucleotide sequence ID" value="NZ_CVRS01000072.1"/>
</dbReference>
<keyword evidence="2" id="KW-0175">Coiled coil</keyword>
<evidence type="ECO:0008006" key="5">
    <source>
        <dbReference type="Google" id="ProtNLM"/>
    </source>
</evidence>
<reference evidence="4" key="1">
    <citation type="submission" date="2015-05" db="EMBL/GenBank/DDBJ databases">
        <authorList>
            <consortium name="Pathogen Informatics"/>
        </authorList>
    </citation>
    <scope>NUCLEOTIDE SEQUENCE [LARGE SCALE GENOMIC DNA]</scope>
    <source>
        <strain evidence="4">L1-83</strain>
    </source>
</reference>
<dbReference type="InterPro" id="IPR007809">
    <property type="entry name" value="FlgN-like"/>
</dbReference>
<dbReference type="Proteomes" id="UP000049828">
    <property type="component" value="Unassembled WGS sequence"/>
</dbReference>